<proteinExistence type="predicted"/>
<protein>
    <submittedName>
        <fullName evidence="3">Uncharacterized protein</fullName>
    </submittedName>
</protein>
<feature type="chain" id="PRO_5047263778" evidence="2">
    <location>
        <begin position="23"/>
        <end position="92"/>
    </location>
</feature>
<organism evidence="3 4">
    <name type="scientific">Sphingoaurantiacus capsulatus</name>
    <dbReference type="NCBI Taxonomy" id="1771310"/>
    <lineage>
        <taxon>Bacteria</taxon>
        <taxon>Pseudomonadati</taxon>
        <taxon>Pseudomonadota</taxon>
        <taxon>Alphaproteobacteria</taxon>
        <taxon>Sphingomonadales</taxon>
        <taxon>Sphingosinicellaceae</taxon>
        <taxon>Sphingoaurantiacus</taxon>
    </lineage>
</organism>
<comment type="caution">
    <text evidence="3">The sequence shown here is derived from an EMBL/GenBank/DDBJ whole genome shotgun (WGS) entry which is preliminary data.</text>
</comment>
<keyword evidence="4" id="KW-1185">Reference proteome</keyword>
<evidence type="ECO:0000256" key="1">
    <source>
        <dbReference type="SAM" id="MobiDB-lite"/>
    </source>
</evidence>
<dbReference type="EMBL" id="JBHRXV010000001">
    <property type="protein sequence ID" value="MFC3711046.1"/>
    <property type="molecule type" value="Genomic_DNA"/>
</dbReference>
<reference evidence="4" key="1">
    <citation type="journal article" date="2019" name="Int. J. Syst. Evol. Microbiol.">
        <title>The Global Catalogue of Microorganisms (GCM) 10K type strain sequencing project: providing services to taxonomists for standard genome sequencing and annotation.</title>
        <authorList>
            <consortium name="The Broad Institute Genomics Platform"/>
            <consortium name="The Broad Institute Genome Sequencing Center for Infectious Disease"/>
            <person name="Wu L."/>
            <person name="Ma J."/>
        </authorList>
    </citation>
    <scope>NUCLEOTIDE SEQUENCE [LARGE SCALE GENOMIC DNA]</scope>
    <source>
        <strain evidence="4">KCTC 42644</strain>
    </source>
</reference>
<evidence type="ECO:0000256" key="2">
    <source>
        <dbReference type="SAM" id="SignalP"/>
    </source>
</evidence>
<dbReference type="Proteomes" id="UP001595615">
    <property type="component" value="Unassembled WGS sequence"/>
</dbReference>
<evidence type="ECO:0000313" key="4">
    <source>
        <dbReference type="Proteomes" id="UP001595615"/>
    </source>
</evidence>
<name>A0ABV7X4F7_9SPHN</name>
<gene>
    <name evidence="3" type="ORF">ACFOMD_00595</name>
</gene>
<keyword evidence="2" id="KW-0732">Signal</keyword>
<feature type="region of interest" description="Disordered" evidence="1">
    <location>
        <begin position="40"/>
        <end position="92"/>
    </location>
</feature>
<feature type="signal peptide" evidence="2">
    <location>
        <begin position="1"/>
        <end position="22"/>
    </location>
</feature>
<accession>A0ABV7X4F7</accession>
<sequence>MSNKLVIAIATSTLLMGTAAVAQTAANVSGDPASTLVVTPAAPGAAPSSTTRTTTSEDGTSTTTTVNVTPKAAPVAAPTTGAGEAVTAGERG</sequence>
<dbReference type="RefSeq" id="WP_380855209.1">
    <property type="nucleotide sequence ID" value="NZ_JBHRXV010000001.1"/>
</dbReference>
<evidence type="ECO:0000313" key="3">
    <source>
        <dbReference type="EMBL" id="MFC3711046.1"/>
    </source>
</evidence>